<accession>A0A7J7K3Y9</accession>
<gene>
    <name evidence="1" type="ORF">EB796_009412</name>
</gene>
<reference evidence="1" key="1">
    <citation type="submission" date="2020-06" db="EMBL/GenBank/DDBJ databases">
        <title>Draft genome of Bugula neritina, a colonial animal packing powerful symbionts and potential medicines.</title>
        <authorList>
            <person name="Rayko M."/>
        </authorList>
    </citation>
    <scope>NUCLEOTIDE SEQUENCE [LARGE SCALE GENOMIC DNA]</scope>
    <source>
        <strain evidence="1">Kwan_BN1</strain>
    </source>
</reference>
<organism evidence="1 2">
    <name type="scientific">Bugula neritina</name>
    <name type="common">Brown bryozoan</name>
    <name type="synonym">Sertularia neritina</name>
    <dbReference type="NCBI Taxonomy" id="10212"/>
    <lineage>
        <taxon>Eukaryota</taxon>
        <taxon>Metazoa</taxon>
        <taxon>Spiralia</taxon>
        <taxon>Lophotrochozoa</taxon>
        <taxon>Bryozoa</taxon>
        <taxon>Gymnolaemata</taxon>
        <taxon>Cheilostomatida</taxon>
        <taxon>Flustrina</taxon>
        <taxon>Buguloidea</taxon>
        <taxon>Bugulidae</taxon>
        <taxon>Bugula</taxon>
    </lineage>
</organism>
<comment type="caution">
    <text evidence="1">The sequence shown here is derived from an EMBL/GenBank/DDBJ whole genome shotgun (WGS) entry which is preliminary data.</text>
</comment>
<dbReference type="EMBL" id="VXIV02001518">
    <property type="protein sequence ID" value="KAF6032286.1"/>
    <property type="molecule type" value="Genomic_DNA"/>
</dbReference>
<evidence type="ECO:0000313" key="2">
    <source>
        <dbReference type="Proteomes" id="UP000593567"/>
    </source>
</evidence>
<evidence type="ECO:0000313" key="1">
    <source>
        <dbReference type="EMBL" id="KAF6032286.1"/>
    </source>
</evidence>
<dbReference type="Proteomes" id="UP000593567">
    <property type="component" value="Unassembled WGS sequence"/>
</dbReference>
<name>A0A7J7K3Y9_BUGNE</name>
<proteinExistence type="predicted"/>
<keyword evidence="2" id="KW-1185">Reference proteome</keyword>
<protein>
    <submittedName>
        <fullName evidence="1">Uncharacterized protein</fullName>
    </submittedName>
</protein>
<dbReference type="AlphaFoldDB" id="A0A7J7K3Y9"/>
<sequence length="66" mass="7425">MIFLIRNYQLLISDHQLQFPHLILVVALESLQSFSLNSPEAMKRLMSLFIASGLHSSTPNTTPPES</sequence>